<proteinExistence type="predicted"/>
<evidence type="ECO:0000313" key="1">
    <source>
        <dbReference type="EMBL" id="KAJ1880526.1"/>
    </source>
</evidence>
<dbReference type="Proteomes" id="UP001150581">
    <property type="component" value="Unassembled WGS sequence"/>
</dbReference>
<name>A0ACC1I1P1_9FUNG</name>
<keyword evidence="2" id="KW-1185">Reference proteome</keyword>
<reference evidence="1" key="1">
    <citation type="submission" date="2022-07" db="EMBL/GenBank/DDBJ databases">
        <title>Phylogenomic reconstructions and comparative analyses of Kickxellomycotina fungi.</title>
        <authorList>
            <person name="Reynolds N.K."/>
            <person name="Stajich J.E."/>
            <person name="Barry K."/>
            <person name="Grigoriev I.V."/>
            <person name="Crous P."/>
            <person name="Smith M.E."/>
        </authorList>
    </citation>
    <scope>NUCLEOTIDE SEQUENCE</scope>
    <source>
        <strain evidence="1">Benny 63K</strain>
    </source>
</reference>
<gene>
    <name evidence="1" type="primary">CAJ1_2</name>
    <name evidence="1" type="ORF">LPJ66_011480</name>
</gene>
<dbReference type="EMBL" id="JANBPG010003523">
    <property type="protein sequence ID" value="KAJ1880526.1"/>
    <property type="molecule type" value="Genomic_DNA"/>
</dbReference>
<comment type="caution">
    <text evidence="1">The sequence shown here is derived from an EMBL/GenBank/DDBJ whole genome shotgun (WGS) entry which is preliminary data.</text>
</comment>
<organism evidence="1 2">
    <name type="scientific">Kickxella alabastrina</name>
    <dbReference type="NCBI Taxonomy" id="61397"/>
    <lineage>
        <taxon>Eukaryota</taxon>
        <taxon>Fungi</taxon>
        <taxon>Fungi incertae sedis</taxon>
        <taxon>Zoopagomycota</taxon>
        <taxon>Kickxellomycotina</taxon>
        <taxon>Kickxellomycetes</taxon>
        <taxon>Kickxellales</taxon>
        <taxon>Kickxellaceae</taxon>
        <taxon>Kickxella</taxon>
    </lineage>
</organism>
<evidence type="ECO:0000313" key="2">
    <source>
        <dbReference type="Proteomes" id="UP001150581"/>
    </source>
</evidence>
<feature type="non-terminal residue" evidence="1">
    <location>
        <position position="1"/>
    </location>
</feature>
<accession>A0ACC1I1P1</accession>
<sequence length="317" mass="36043">VLSDPKQRSQYNELGAMKNREDNAMVDPTFFFNQLFGGERFLGMIGELNIIAELTQVAEQAMEDEEASAKDAKALEGSSTPVTEDEKEARKLEKRRKREEMIKKHKETDERNTARVKELSENLKKKLDIYVQNTEAEPKAALVAWEEQIKAEAEDLKTESLGVELLHTIGGIYRFQAKKYMEKQEFLGGFRGVYQGLKETGQIMSGAYSTIKAALELQRTYAELAKAEENNISPEEKQRLEEAAAKKALEALWKSGRLEIENILRETCNIVLHDKQADKRVLKRRAIALKTMGDIYAQVKPDPNQVPNPFMPFETTA</sequence>
<protein>
    <submittedName>
        <fullName evidence="1">DnaJ-like protein</fullName>
    </submittedName>
</protein>